<accession>A0AAD6YMM0</accession>
<gene>
    <name evidence="2" type="ORF">GGX14DRAFT_557016</name>
</gene>
<evidence type="ECO:0000313" key="2">
    <source>
        <dbReference type="EMBL" id="KAJ7224126.1"/>
    </source>
</evidence>
<dbReference type="Proteomes" id="UP001219525">
    <property type="component" value="Unassembled WGS sequence"/>
</dbReference>
<dbReference type="Gene3D" id="3.40.50.1820">
    <property type="entry name" value="alpha/beta hydrolase"/>
    <property type="match status" value="1"/>
</dbReference>
<proteinExistence type="predicted"/>
<dbReference type="SUPFAM" id="SSF53474">
    <property type="entry name" value="alpha/beta-Hydrolases"/>
    <property type="match status" value="1"/>
</dbReference>
<keyword evidence="3" id="KW-1185">Reference proteome</keyword>
<evidence type="ECO:0000259" key="1">
    <source>
        <dbReference type="Pfam" id="PF12697"/>
    </source>
</evidence>
<evidence type="ECO:0000313" key="3">
    <source>
        <dbReference type="Proteomes" id="UP001219525"/>
    </source>
</evidence>
<protein>
    <recommendedName>
        <fullName evidence="1">AB hydrolase-1 domain-containing protein</fullName>
    </recommendedName>
</protein>
<reference evidence="2" key="1">
    <citation type="submission" date="2023-03" db="EMBL/GenBank/DDBJ databases">
        <title>Massive genome expansion in bonnet fungi (Mycena s.s.) driven by repeated elements and novel gene families across ecological guilds.</title>
        <authorList>
            <consortium name="Lawrence Berkeley National Laboratory"/>
            <person name="Harder C.B."/>
            <person name="Miyauchi S."/>
            <person name="Viragh M."/>
            <person name="Kuo A."/>
            <person name="Thoen E."/>
            <person name="Andreopoulos B."/>
            <person name="Lu D."/>
            <person name="Skrede I."/>
            <person name="Drula E."/>
            <person name="Henrissat B."/>
            <person name="Morin E."/>
            <person name="Kohler A."/>
            <person name="Barry K."/>
            <person name="LaButti K."/>
            <person name="Morin E."/>
            <person name="Salamov A."/>
            <person name="Lipzen A."/>
            <person name="Mereny Z."/>
            <person name="Hegedus B."/>
            <person name="Baldrian P."/>
            <person name="Stursova M."/>
            <person name="Weitz H."/>
            <person name="Taylor A."/>
            <person name="Grigoriev I.V."/>
            <person name="Nagy L.G."/>
            <person name="Martin F."/>
            <person name="Kauserud H."/>
        </authorList>
    </citation>
    <scope>NUCLEOTIDE SEQUENCE</scope>
    <source>
        <strain evidence="2">9144</strain>
    </source>
</reference>
<dbReference type="AlphaFoldDB" id="A0AAD6YMM0"/>
<organism evidence="2 3">
    <name type="scientific">Mycena pura</name>
    <dbReference type="NCBI Taxonomy" id="153505"/>
    <lineage>
        <taxon>Eukaryota</taxon>
        <taxon>Fungi</taxon>
        <taxon>Dikarya</taxon>
        <taxon>Basidiomycota</taxon>
        <taxon>Agaricomycotina</taxon>
        <taxon>Agaricomycetes</taxon>
        <taxon>Agaricomycetidae</taxon>
        <taxon>Agaricales</taxon>
        <taxon>Marasmiineae</taxon>
        <taxon>Mycenaceae</taxon>
        <taxon>Mycena</taxon>
    </lineage>
</organism>
<sequence>MSSTANEVEHKEYIIASPLLDPLVVSAKCYKLCSSTTARATPRSRSIVLLLAHGLGFHKEHWEPFLQELSRLLTDFSQDRQTVTEAWALDCQDHGDSAVLNEQALSISHRFVSCYDYGKAFVALLQSPCFLHNKDARIVFVGHSAGAASAILASTYFPTFRDIPFHCWFLIEPAMIRQDLVESDEECTACADLSLPLPLLAWLCSRLHLKAAGHWFGGACAGLSLSLPPLAWLCSALEPARPRFRLPLPHACARLGERAQALLRRSLVCAAALAAFRTPAHLGGALRRLRPRYHPAAILTPAHAFPNVRRPAHAAVTARLPAQPPLSAASFSPPLPVLTLGGVCAGLSSLAWLFSRPRGCAASFSPPAAVCARLA</sequence>
<dbReference type="Pfam" id="PF12697">
    <property type="entry name" value="Abhydrolase_6"/>
    <property type="match status" value="1"/>
</dbReference>
<name>A0AAD6YMM0_9AGAR</name>
<dbReference type="EMBL" id="JARJCW010000005">
    <property type="protein sequence ID" value="KAJ7224126.1"/>
    <property type="molecule type" value="Genomic_DNA"/>
</dbReference>
<feature type="domain" description="AB hydrolase-1" evidence="1">
    <location>
        <begin position="49"/>
        <end position="280"/>
    </location>
</feature>
<dbReference type="InterPro" id="IPR029058">
    <property type="entry name" value="AB_hydrolase_fold"/>
</dbReference>
<dbReference type="InterPro" id="IPR000073">
    <property type="entry name" value="AB_hydrolase_1"/>
</dbReference>
<comment type="caution">
    <text evidence="2">The sequence shown here is derived from an EMBL/GenBank/DDBJ whole genome shotgun (WGS) entry which is preliminary data.</text>
</comment>